<reference evidence="2 3" key="1">
    <citation type="submission" date="2019-08" db="EMBL/GenBank/DDBJ databases">
        <authorList>
            <person name="Peeters C."/>
        </authorList>
    </citation>
    <scope>NUCLEOTIDE SEQUENCE [LARGE SCALE GENOMIC DNA]</scope>
    <source>
        <strain evidence="2 3">LMG 18089</strain>
    </source>
</reference>
<evidence type="ECO:0000313" key="2">
    <source>
        <dbReference type="EMBL" id="VVG73172.1"/>
    </source>
</evidence>
<evidence type="ECO:0000313" key="3">
    <source>
        <dbReference type="Proteomes" id="UP000364291"/>
    </source>
</evidence>
<accession>A0A5E5P9G5</accession>
<sequence length="380" mass="41658">MLQASDIRDVTYHDLVALKENQVPESHTLDYKREFPVDRDARVSFACDVVAFANSRGGDLIFGVEEVKGVVFGFKPIDLVDRDASLLSLQSALTDLIEPKIPGVRFHAVALPEGGYAVICRTPPSFQAPHRVRKTGVFYTRTSTGIDPMDITTLRSAFLQSAAATEWAREFRAKRLLEVREMPPRAPFKGVALGVLHVLPTASILGGVSFGTDALYSVAQTMNPPINFQFGPRVNFDGVMSACDSLDETYAYSQLFRDGSIESVMPIQADGQDVAWVDRFKAALTDDGHHEQLKTALSKLGLDGSAFVMLSFIDIGGAELENPRQFSAHIHGRPASVPEKYTSLLVPELYVESFTTSSADIYGPLFDLVWNAAGRRSGPR</sequence>
<dbReference type="Gene3D" id="3.30.950.30">
    <property type="entry name" value="Schlafen, AAA domain"/>
    <property type="match status" value="1"/>
</dbReference>
<protein>
    <recommendedName>
        <fullName evidence="1">Schlafen AlbA-2 domain-containing protein</fullName>
    </recommendedName>
</protein>
<feature type="domain" description="Schlafen AlbA-2" evidence="1">
    <location>
        <begin position="25"/>
        <end position="149"/>
    </location>
</feature>
<dbReference type="EMBL" id="CABPSX010000010">
    <property type="protein sequence ID" value="VVG73172.1"/>
    <property type="molecule type" value="Genomic_DNA"/>
</dbReference>
<dbReference type="InterPro" id="IPR038461">
    <property type="entry name" value="Schlafen_AlbA_2_dom_sf"/>
</dbReference>
<name>A0A5E5P9G5_9BURK</name>
<evidence type="ECO:0000259" key="1">
    <source>
        <dbReference type="Pfam" id="PF04326"/>
    </source>
</evidence>
<dbReference type="InterPro" id="IPR007421">
    <property type="entry name" value="Schlafen_AlbA_2_dom"/>
</dbReference>
<dbReference type="RefSeq" id="WP_150728773.1">
    <property type="nucleotide sequence ID" value="NZ_CABPSX010000010.1"/>
</dbReference>
<dbReference type="Proteomes" id="UP000364291">
    <property type="component" value="Unassembled WGS sequence"/>
</dbReference>
<dbReference type="Pfam" id="PF04326">
    <property type="entry name" value="SLFN_AlbA_2"/>
    <property type="match status" value="1"/>
</dbReference>
<organism evidence="2 3">
    <name type="scientific">Pandoraea apista</name>
    <dbReference type="NCBI Taxonomy" id="93218"/>
    <lineage>
        <taxon>Bacteria</taxon>
        <taxon>Pseudomonadati</taxon>
        <taxon>Pseudomonadota</taxon>
        <taxon>Betaproteobacteria</taxon>
        <taxon>Burkholderiales</taxon>
        <taxon>Burkholderiaceae</taxon>
        <taxon>Pandoraea</taxon>
    </lineage>
</organism>
<gene>
    <name evidence="2" type="ORF">PAP18089_04175</name>
</gene>
<dbReference type="AlphaFoldDB" id="A0A5E5P9G5"/>
<proteinExistence type="predicted"/>
<dbReference type="OrthoDB" id="8990343at2"/>